<dbReference type="EMBL" id="QAOT01000012">
    <property type="protein sequence ID" value="PTR16822.1"/>
    <property type="molecule type" value="Genomic_DNA"/>
</dbReference>
<dbReference type="InterPro" id="IPR018976">
    <property type="entry name" value="Imelysin-like"/>
</dbReference>
<gene>
    <name evidence="6" type="ORF">C8J28_112121</name>
</gene>
<protein>
    <recommendedName>
        <fullName evidence="5">Imelysin-like domain-containing protein</fullName>
    </recommendedName>
</protein>
<accession>A0A2T5K330</accession>
<dbReference type="AlphaFoldDB" id="A0A2T5K330"/>
<name>A0A2T5K330_9RHOB</name>
<dbReference type="InterPro" id="IPR038352">
    <property type="entry name" value="Imelysin_sf"/>
</dbReference>
<evidence type="ECO:0000313" key="7">
    <source>
        <dbReference type="Proteomes" id="UP000244060"/>
    </source>
</evidence>
<feature type="compositionally biased region" description="Basic and acidic residues" evidence="3">
    <location>
        <begin position="266"/>
        <end position="275"/>
    </location>
</feature>
<feature type="region of interest" description="Disordered" evidence="3">
    <location>
        <begin position="266"/>
        <end position="288"/>
    </location>
</feature>
<keyword evidence="2 4" id="KW-0732">Signal</keyword>
<organism evidence="6 7">
    <name type="scientific">Cereibacter azotoformans</name>
    <dbReference type="NCBI Taxonomy" id="43057"/>
    <lineage>
        <taxon>Bacteria</taxon>
        <taxon>Pseudomonadati</taxon>
        <taxon>Pseudomonadota</taxon>
        <taxon>Alphaproteobacteria</taxon>
        <taxon>Rhodobacterales</taxon>
        <taxon>Paracoccaceae</taxon>
        <taxon>Cereibacter</taxon>
    </lineage>
</organism>
<reference evidence="6 7" key="1">
    <citation type="submission" date="2018-04" db="EMBL/GenBank/DDBJ databases">
        <title>Genomic Encyclopedia of Type Strains, Phase III (KMG-III): the genomes of soil and plant-associated and newly described type strains.</title>
        <authorList>
            <person name="Whitman W."/>
        </authorList>
    </citation>
    <scope>NUCLEOTIDE SEQUENCE [LARGE SCALE GENOMIC DNA]</scope>
    <source>
        <strain evidence="6 7">KA25</strain>
    </source>
</reference>
<dbReference type="InterPro" id="IPR034984">
    <property type="entry name" value="Imelysin-like_IPPA"/>
</dbReference>
<dbReference type="CDD" id="cd14659">
    <property type="entry name" value="Imelysin-like_IPPA"/>
    <property type="match status" value="1"/>
</dbReference>
<feature type="compositionally biased region" description="Basic and acidic residues" evidence="3">
    <location>
        <begin position="227"/>
        <end position="238"/>
    </location>
</feature>
<feature type="signal peptide" evidence="4">
    <location>
        <begin position="1"/>
        <end position="26"/>
    </location>
</feature>
<keyword evidence="7" id="KW-1185">Reference proteome</keyword>
<evidence type="ECO:0000256" key="2">
    <source>
        <dbReference type="ARBA" id="ARBA00022729"/>
    </source>
</evidence>
<evidence type="ECO:0000256" key="4">
    <source>
        <dbReference type="SAM" id="SignalP"/>
    </source>
</evidence>
<feature type="domain" description="Imelysin-like" evidence="5">
    <location>
        <begin position="37"/>
        <end position="312"/>
    </location>
</feature>
<dbReference type="RefSeq" id="WP_108221358.1">
    <property type="nucleotide sequence ID" value="NZ_CP090021.1"/>
</dbReference>
<feature type="region of interest" description="Disordered" evidence="3">
    <location>
        <begin position="220"/>
        <end position="240"/>
    </location>
</feature>
<dbReference type="GO" id="GO:0030313">
    <property type="term" value="C:cell envelope"/>
    <property type="evidence" value="ECO:0007669"/>
    <property type="project" value="UniProtKB-SubCell"/>
</dbReference>
<evidence type="ECO:0000256" key="1">
    <source>
        <dbReference type="ARBA" id="ARBA00004196"/>
    </source>
</evidence>
<dbReference type="Gene3D" id="1.20.1420.20">
    <property type="entry name" value="M75 peptidase, HXXE motif"/>
    <property type="match status" value="1"/>
</dbReference>
<feature type="chain" id="PRO_5015638419" description="Imelysin-like domain-containing protein" evidence="4">
    <location>
        <begin position="27"/>
        <end position="332"/>
    </location>
</feature>
<comment type="caution">
    <text evidence="6">The sequence shown here is derived from an EMBL/GenBank/DDBJ whole genome shotgun (WGS) entry which is preliminary data.</text>
</comment>
<dbReference type="Proteomes" id="UP000244060">
    <property type="component" value="Unassembled WGS sequence"/>
</dbReference>
<evidence type="ECO:0000313" key="6">
    <source>
        <dbReference type="EMBL" id="PTR16822.1"/>
    </source>
</evidence>
<dbReference type="Pfam" id="PF09375">
    <property type="entry name" value="Peptidase_M75"/>
    <property type="match status" value="1"/>
</dbReference>
<evidence type="ECO:0000256" key="3">
    <source>
        <dbReference type="SAM" id="MobiDB-lite"/>
    </source>
</evidence>
<evidence type="ECO:0000259" key="5">
    <source>
        <dbReference type="Pfam" id="PF09375"/>
    </source>
</evidence>
<sequence length="332" mass="35629">MRHPWRTSIAALALLALPFLGSGARAGLPEALSETVLPGHAAFTAATAALNEAARADCRPETLRPSWNAAFDAWMGISHLRLGPAETDGRALAIAFWPDPKGSGARTQARLLEAADPALLEPERFAEVSVAARGLFALERLLYDPALASEPACALTRATAADLARMAVELETDWRESFAPLMLSAGAPGNDRFLTEAEARQALFTQLMTGLEFTADQRLGRPLGTFDRPRPERAEARLSGRSQRNVELSLAALERLALALAPDSPRTREGFERARSQAAALDDPRFEGAADPSRRLRIEILQQRLHALRDQLAAEVGGALGVSVGFNAADGD</sequence>
<comment type="subcellular location">
    <subcellularLocation>
        <location evidence="1">Cell envelope</location>
    </subcellularLocation>
</comment>
<dbReference type="OrthoDB" id="5729110at2"/>
<proteinExistence type="predicted"/>